<gene>
    <name evidence="1" type="ORF">AVEN_11135_1</name>
</gene>
<evidence type="ECO:0000313" key="2">
    <source>
        <dbReference type="Proteomes" id="UP000499080"/>
    </source>
</evidence>
<dbReference type="EMBL" id="BGPR01033494">
    <property type="protein sequence ID" value="GBO07451.1"/>
    <property type="molecule type" value="Genomic_DNA"/>
</dbReference>
<protein>
    <submittedName>
        <fullName evidence="1">Uncharacterized protein</fullName>
    </submittedName>
</protein>
<evidence type="ECO:0000313" key="1">
    <source>
        <dbReference type="EMBL" id="GBO07451.1"/>
    </source>
</evidence>
<keyword evidence="2" id="KW-1185">Reference proteome</keyword>
<dbReference type="AlphaFoldDB" id="A0A4Y2U5V4"/>
<proteinExistence type="predicted"/>
<accession>A0A4Y2U5V4</accession>
<dbReference type="Proteomes" id="UP000499080">
    <property type="component" value="Unassembled WGS sequence"/>
</dbReference>
<sequence>MPPCPVPLCFGSQSDQTLYLTLHDPLIQLIPQDLWQSDHLTFSCLSAIVFWKSGDDQTLFNALDPLVGVPPRSAEQLILPYISVPPHQPLCFFGSQERPNTYLTYADHSSG</sequence>
<name>A0A4Y2U5V4_ARAVE</name>
<reference evidence="1 2" key="1">
    <citation type="journal article" date="2019" name="Sci. Rep.">
        <title>Orb-weaving spider Araneus ventricosus genome elucidates the spidroin gene catalogue.</title>
        <authorList>
            <person name="Kono N."/>
            <person name="Nakamura H."/>
            <person name="Ohtoshi R."/>
            <person name="Moran D.A.P."/>
            <person name="Shinohara A."/>
            <person name="Yoshida Y."/>
            <person name="Fujiwara M."/>
            <person name="Mori M."/>
            <person name="Tomita M."/>
            <person name="Arakawa K."/>
        </authorList>
    </citation>
    <scope>NUCLEOTIDE SEQUENCE [LARGE SCALE GENOMIC DNA]</scope>
</reference>
<organism evidence="1 2">
    <name type="scientific">Araneus ventricosus</name>
    <name type="common">Orbweaver spider</name>
    <name type="synonym">Epeira ventricosa</name>
    <dbReference type="NCBI Taxonomy" id="182803"/>
    <lineage>
        <taxon>Eukaryota</taxon>
        <taxon>Metazoa</taxon>
        <taxon>Ecdysozoa</taxon>
        <taxon>Arthropoda</taxon>
        <taxon>Chelicerata</taxon>
        <taxon>Arachnida</taxon>
        <taxon>Araneae</taxon>
        <taxon>Araneomorphae</taxon>
        <taxon>Entelegynae</taxon>
        <taxon>Araneoidea</taxon>
        <taxon>Araneidae</taxon>
        <taxon>Araneus</taxon>
    </lineage>
</organism>
<comment type="caution">
    <text evidence="1">The sequence shown here is derived from an EMBL/GenBank/DDBJ whole genome shotgun (WGS) entry which is preliminary data.</text>
</comment>